<dbReference type="InterPro" id="IPR001753">
    <property type="entry name" value="Enoyl-CoA_hydra/iso"/>
</dbReference>
<dbReference type="Pfam" id="PF00378">
    <property type="entry name" value="ECH_1"/>
    <property type="match status" value="1"/>
</dbReference>
<dbReference type="EC" id="4.2.1.17" evidence="1"/>
<proteinExistence type="predicted"/>
<gene>
    <name evidence="1" type="ORF">C5613_19020</name>
</gene>
<dbReference type="AlphaFoldDB" id="A0A2S8J8N9"/>
<comment type="caution">
    <text evidence="1">The sequence shown here is derived from an EMBL/GenBank/DDBJ whole genome shotgun (WGS) entry which is preliminary data.</text>
</comment>
<name>A0A2S8J8N9_RHOOP</name>
<dbReference type="Proteomes" id="UP000239290">
    <property type="component" value="Unassembled WGS sequence"/>
</dbReference>
<dbReference type="PANTHER" id="PTHR11941">
    <property type="entry name" value="ENOYL-COA HYDRATASE-RELATED"/>
    <property type="match status" value="1"/>
</dbReference>
<dbReference type="Gene3D" id="3.90.226.10">
    <property type="entry name" value="2-enoyl-CoA Hydratase, Chain A, domain 1"/>
    <property type="match status" value="1"/>
</dbReference>
<dbReference type="PANTHER" id="PTHR11941:SF124">
    <property type="entry name" value="ENOYL-COA HYDRATASE ECHA13-RELATED"/>
    <property type="match status" value="1"/>
</dbReference>
<sequence>MKYIRRENPAKHVARVVLARPEARNAQTPELLYELDAAFTEAVADRDIKVIMLAGDGPDFSSGHDVRGPFALPCAPIATIGGDFDAPGVEGRHRFECEAYIGLSRRWRDIPKPTIAEAHGRSIAGALMLLWPMDIIVAGEGASFADPVVAFNLNGHEYFTHAWEVGARKAKEMLYTGDPLSASDAYRLGMVNHVIPDDEVSTFALQLAEKIAAQPAYGLQLAKESVNQSLDAQGQSTALEAAFSLHTLGHANNLARFDDVIDPAGIERIRDRARRSD</sequence>
<dbReference type="InterPro" id="IPR029045">
    <property type="entry name" value="ClpP/crotonase-like_dom_sf"/>
</dbReference>
<keyword evidence="1" id="KW-0456">Lyase</keyword>
<accession>A0A2S8J8N9</accession>
<protein>
    <submittedName>
        <fullName evidence="1">Enoyl-CoA hydratase</fullName>
        <ecNumber evidence="1">4.2.1.17</ecNumber>
    </submittedName>
</protein>
<reference evidence="2" key="1">
    <citation type="submission" date="2018-02" db="EMBL/GenBank/DDBJ databases">
        <title>Draft genome sequencing of Rhodococcus opacus KU647198.</title>
        <authorList>
            <person name="Zheng B.-X."/>
        </authorList>
    </citation>
    <scope>NUCLEOTIDE SEQUENCE [LARGE SCALE GENOMIC DNA]</scope>
    <source>
        <strain evidence="2">04-OD7</strain>
    </source>
</reference>
<dbReference type="NCBIfam" id="NF006140">
    <property type="entry name" value="PRK08290.1"/>
    <property type="match status" value="1"/>
</dbReference>
<evidence type="ECO:0000313" key="1">
    <source>
        <dbReference type="EMBL" id="PQP23431.1"/>
    </source>
</evidence>
<dbReference type="SUPFAM" id="SSF52096">
    <property type="entry name" value="ClpP/crotonase"/>
    <property type="match status" value="1"/>
</dbReference>
<dbReference type="CDD" id="cd06558">
    <property type="entry name" value="crotonase-like"/>
    <property type="match status" value="1"/>
</dbReference>
<dbReference type="RefSeq" id="WP_105416614.1">
    <property type="nucleotide sequence ID" value="NZ_PUIO01000021.1"/>
</dbReference>
<dbReference type="GO" id="GO:0004300">
    <property type="term" value="F:enoyl-CoA hydratase activity"/>
    <property type="evidence" value="ECO:0007669"/>
    <property type="project" value="UniProtKB-EC"/>
</dbReference>
<evidence type="ECO:0000313" key="2">
    <source>
        <dbReference type="Proteomes" id="UP000239290"/>
    </source>
</evidence>
<organism evidence="1 2">
    <name type="scientific">Rhodococcus opacus</name>
    <name type="common">Nocardia opaca</name>
    <dbReference type="NCBI Taxonomy" id="37919"/>
    <lineage>
        <taxon>Bacteria</taxon>
        <taxon>Bacillati</taxon>
        <taxon>Actinomycetota</taxon>
        <taxon>Actinomycetes</taxon>
        <taxon>Mycobacteriales</taxon>
        <taxon>Nocardiaceae</taxon>
        <taxon>Rhodococcus</taxon>
    </lineage>
</organism>
<dbReference type="EMBL" id="PUIO01000021">
    <property type="protein sequence ID" value="PQP23431.1"/>
    <property type="molecule type" value="Genomic_DNA"/>
</dbReference>
<dbReference type="GO" id="GO:0006635">
    <property type="term" value="P:fatty acid beta-oxidation"/>
    <property type="evidence" value="ECO:0007669"/>
    <property type="project" value="TreeGrafter"/>
</dbReference>